<feature type="site" description="Interaction with DNA" evidence="10">
    <location>
        <position position="144"/>
    </location>
</feature>
<dbReference type="InterPro" id="IPR013498">
    <property type="entry name" value="Topo_IA_Znf"/>
</dbReference>
<dbReference type="InterPro" id="IPR006171">
    <property type="entry name" value="TOPRIM_dom"/>
</dbReference>
<dbReference type="GO" id="GO:0003677">
    <property type="term" value="F:DNA binding"/>
    <property type="evidence" value="ECO:0007669"/>
    <property type="project" value="UniProtKB-KW"/>
</dbReference>
<dbReference type="Gene3D" id="3.40.50.140">
    <property type="match status" value="1"/>
</dbReference>
<keyword evidence="8 10" id="KW-0238">DNA-binding</keyword>
<dbReference type="OrthoDB" id="9804262at2"/>
<comment type="caution">
    <text evidence="10">Lacks conserved residue(s) required for the propagation of feature annotation.</text>
</comment>
<keyword evidence="7 10" id="KW-0799">Topoisomerase</keyword>
<dbReference type="GO" id="GO:0003917">
    <property type="term" value="F:DNA topoisomerase type I (single strand cut, ATP-independent) activity"/>
    <property type="evidence" value="ECO:0007669"/>
    <property type="project" value="UniProtKB-UniRule"/>
</dbReference>
<dbReference type="InterPro" id="IPR000380">
    <property type="entry name" value="Topo_IA"/>
</dbReference>
<feature type="site" description="Interaction with DNA" evidence="10">
    <location>
        <position position="141"/>
    </location>
</feature>
<dbReference type="SUPFAM" id="SSF56712">
    <property type="entry name" value="Prokaryotic type I DNA topoisomerase"/>
    <property type="match status" value="1"/>
</dbReference>
<feature type="domain" description="Topo IA-type catalytic" evidence="13">
    <location>
        <begin position="130"/>
        <end position="564"/>
    </location>
</feature>
<comment type="similarity">
    <text evidence="2 10">Belongs to the type IA topoisomerase family.</text>
</comment>
<dbReference type="HAMAP" id="MF_00952">
    <property type="entry name" value="Topoisom_1_prok"/>
    <property type="match status" value="1"/>
</dbReference>
<keyword evidence="3" id="KW-0479">Metal-binding</keyword>
<feature type="domain" description="Toprim" evidence="12">
    <location>
        <begin position="4"/>
        <end position="114"/>
    </location>
</feature>
<dbReference type="SMART" id="SM00437">
    <property type="entry name" value="TOP1Ac"/>
    <property type="match status" value="1"/>
</dbReference>
<dbReference type="Pfam" id="PF01396">
    <property type="entry name" value="Zn_ribbon_Top1"/>
    <property type="match status" value="4"/>
</dbReference>
<evidence type="ECO:0000256" key="3">
    <source>
        <dbReference type="ARBA" id="ARBA00022723"/>
    </source>
</evidence>
<keyword evidence="6" id="KW-0460">Magnesium</keyword>
<dbReference type="PROSITE" id="PS52039">
    <property type="entry name" value="TOPO_IA_2"/>
    <property type="match status" value="1"/>
</dbReference>
<dbReference type="Gene3D" id="1.10.290.10">
    <property type="entry name" value="Topoisomerase I, domain 4"/>
    <property type="match status" value="1"/>
</dbReference>
<dbReference type="AlphaFoldDB" id="E4U574"/>
<dbReference type="PROSITE" id="PS50880">
    <property type="entry name" value="TOPRIM"/>
    <property type="match status" value="1"/>
</dbReference>
<dbReference type="SUPFAM" id="SSF88659">
    <property type="entry name" value="Sigma3 and sigma4 domains of RNA polymerase sigma factors"/>
    <property type="match status" value="1"/>
</dbReference>
<dbReference type="SMART" id="SM00436">
    <property type="entry name" value="TOP1Bc"/>
    <property type="match status" value="1"/>
</dbReference>
<organism evidence="14 15">
    <name type="scientific">Oceanithermus profundus (strain DSM 14977 / NBRC 100410 / VKM B-2274 / 506)</name>
    <dbReference type="NCBI Taxonomy" id="670487"/>
    <lineage>
        <taxon>Bacteria</taxon>
        <taxon>Thermotogati</taxon>
        <taxon>Deinococcota</taxon>
        <taxon>Deinococci</taxon>
        <taxon>Thermales</taxon>
        <taxon>Thermaceae</taxon>
        <taxon>Oceanithermus</taxon>
    </lineage>
</organism>
<evidence type="ECO:0000256" key="5">
    <source>
        <dbReference type="ARBA" id="ARBA00022833"/>
    </source>
</evidence>
<dbReference type="InterPro" id="IPR028612">
    <property type="entry name" value="Topoisom_1_IA"/>
</dbReference>
<dbReference type="SUPFAM" id="SSF57783">
    <property type="entry name" value="Zinc beta-ribbon"/>
    <property type="match status" value="1"/>
</dbReference>
<dbReference type="NCBIfam" id="TIGR01051">
    <property type="entry name" value="topA_bact"/>
    <property type="match status" value="1"/>
</dbReference>
<sequence>MSGKTLVVVESPAKAKTIKKILGPNYEVKASVGHVADLPQRDLGVDLEHDFEPKYVVKKEKQKVVSDLKKAAGKAERVLLATDPDREGEAISWHVARLLDLDPQKPLRVHFHEITPRVIKEAVKKPTPIDQNLVDAQQARRVLDRLVGYNLSPVLSAQFRQRALSAGRVQSVALRLVTEREAEIEAFVPKEYWTLTGTFDAGARFAAELYEIDGKRVLDKKKENFLITSEAQARAVEAEVRAVPAWQVAAVERKEKRRHALPPFTTSTLQQAASSRLGWGAGRTMRVAQRLYEGVNLGPEGPVGLITYMRTDSVRIAPEAIAEARAFIPEQYGPDYLPPKPNYYRGKKQGVQDAHEAIRPTSVQRRPEQVKPFLSDEEFKLYDLIWRRFVASQMTPAVYDQTAITVEGGKFTFRAAGSILKFDGFLRVWGRDQQEEQPLPEVDAGAPARLVELASEQHFTQPPPRYTDASLVKKMEELGIGRPSTYAPTIDTLERRAYVERQGRALKPTELGKRVIGFLVEHFPRVVAYEFTAQVEDRLDEVEEGKQAWPAVVREFYEPFTEELSRVPRKTCPVCGRPLEIKVSRYGQFLGCTGYPECTYTEPLEEKKEAEPIGEDCPKCGAPLVRKWGRYGSFIACSAYPKCDYTRDEAPSTGITCPKCKEGEIVQKTSRRGKPYWRCNKQGCDFLVFDPPTEQTCPKCGWIMVKKGKREVLKCSNPDCEDYAYPNFKNRPPRGKAGGGRKKTRKKGAAKKKAGPKATWADLEPFTAGLEEAERRLVVQVEGEGVPLEQAAANLGVTAEEAAKLHKRAMFKLRMAYGRAKIKPR</sequence>
<dbReference type="InterPro" id="IPR003602">
    <property type="entry name" value="Topo_IA_DNA-bd_dom"/>
</dbReference>
<feature type="site" description="Interaction with DNA" evidence="10">
    <location>
        <position position="140"/>
    </location>
</feature>
<dbReference type="CDD" id="cd03363">
    <property type="entry name" value="TOPRIM_TopoIA_TopoI"/>
    <property type="match status" value="1"/>
</dbReference>
<feature type="site" description="Interaction with DNA" evidence="10">
    <location>
        <position position="310"/>
    </location>
</feature>
<dbReference type="Gene3D" id="3.30.65.10">
    <property type="entry name" value="Bacterial Topoisomerase I, domain 1"/>
    <property type="match status" value="2"/>
</dbReference>
<dbReference type="InterPro" id="IPR013324">
    <property type="entry name" value="RNA_pol_sigma_r3/r4-like"/>
</dbReference>
<dbReference type="InterPro" id="IPR005733">
    <property type="entry name" value="TopoI_bac-type"/>
</dbReference>
<name>E4U574_OCEP5</name>
<dbReference type="Gene3D" id="1.10.460.10">
    <property type="entry name" value="Topoisomerase I, domain 2"/>
    <property type="match status" value="1"/>
</dbReference>
<dbReference type="GO" id="GO:0005694">
    <property type="term" value="C:chromosome"/>
    <property type="evidence" value="ECO:0007669"/>
    <property type="project" value="InterPro"/>
</dbReference>
<keyword evidence="5" id="KW-0862">Zinc</keyword>
<dbReference type="InterPro" id="IPR013497">
    <property type="entry name" value="Topo_IA_cen"/>
</dbReference>
<feature type="region of interest" description="Disordered" evidence="11">
    <location>
        <begin position="731"/>
        <end position="757"/>
    </location>
</feature>
<keyword evidence="9 10" id="KW-0413">Isomerase</keyword>
<dbReference type="InterPro" id="IPR013824">
    <property type="entry name" value="Topo_IA_cen_sub1"/>
</dbReference>
<evidence type="ECO:0000256" key="4">
    <source>
        <dbReference type="ARBA" id="ARBA00022771"/>
    </source>
</evidence>
<dbReference type="InterPro" id="IPR013825">
    <property type="entry name" value="Topo_IA_cen_sub2"/>
</dbReference>
<keyword evidence="4" id="KW-0863">Zinc-finger</keyword>
<dbReference type="eggNOG" id="COG0551">
    <property type="taxonomic scope" value="Bacteria"/>
</dbReference>
<dbReference type="Gene3D" id="2.70.20.10">
    <property type="entry name" value="Topoisomerase I, domain 3"/>
    <property type="match status" value="1"/>
</dbReference>
<evidence type="ECO:0000256" key="6">
    <source>
        <dbReference type="ARBA" id="ARBA00022842"/>
    </source>
</evidence>
<feature type="region of interest" description="Interaction with DNA" evidence="10">
    <location>
        <begin position="165"/>
        <end position="170"/>
    </location>
</feature>
<dbReference type="eggNOG" id="COG0550">
    <property type="taxonomic scope" value="Bacteria"/>
</dbReference>
<protein>
    <recommendedName>
        <fullName evidence="10">DNA topoisomerase 1</fullName>
        <ecNumber evidence="10">5.6.2.1</ecNumber>
    </recommendedName>
    <alternativeName>
        <fullName evidence="10">DNA topoisomerase I</fullName>
    </alternativeName>
</protein>
<dbReference type="GO" id="GO:0006265">
    <property type="term" value="P:DNA topological change"/>
    <property type="evidence" value="ECO:0007669"/>
    <property type="project" value="UniProtKB-UniRule"/>
</dbReference>
<feature type="compositionally biased region" description="Basic residues" evidence="11">
    <location>
        <begin position="731"/>
        <end position="755"/>
    </location>
</feature>
<dbReference type="PRINTS" id="PR00417">
    <property type="entry name" value="PRTPISMRASEI"/>
</dbReference>
<evidence type="ECO:0000256" key="2">
    <source>
        <dbReference type="ARBA" id="ARBA00009446"/>
    </source>
</evidence>
<reference evidence="15" key="1">
    <citation type="submission" date="2010-11" db="EMBL/GenBank/DDBJ databases">
        <title>The complete sequence of chromosome of Oceanithermus profundus DSM 14977.</title>
        <authorList>
            <consortium name="US DOE Joint Genome Institute (JGI-PGF)"/>
            <person name="Lucas S."/>
            <person name="Copeland A."/>
            <person name="Lapidus A."/>
            <person name="Bruce D."/>
            <person name="Goodwin L."/>
            <person name="Pitluck S."/>
            <person name="Kyrpides N."/>
            <person name="Mavromatis K."/>
            <person name="Pagani I."/>
            <person name="Ivanova N."/>
            <person name="Zhang X."/>
            <person name="Brettin T."/>
            <person name="Detter J.C."/>
            <person name="Tapia R."/>
            <person name="Han C."/>
            <person name="Land M."/>
            <person name="Hauser L."/>
            <person name="Markowitz V."/>
            <person name="Cheng J.-F."/>
            <person name="Hugenholtz P."/>
            <person name="Woyke T."/>
            <person name="Wu D."/>
            <person name="Tindall B."/>
            <person name="Faehnrich R."/>
            <person name="Brambilla E."/>
            <person name="Klenk H.-P."/>
            <person name="Eisen J.A."/>
        </authorList>
    </citation>
    <scope>NUCLEOTIDE SEQUENCE [LARGE SCALE GENOMIC DNA]</scope>
    <source>
        <strain evidence="15">DSM 14977 / NBRC 100410 / VKM B-2274 / 506</strain>
    </source>
</reference>
<accession>E4U574</accession>
<proteinExistence type="inferred from homology"/>
<evidence type="ECO:0000256" key="9">
    <source>
        <dbReference type="ARBA" id="ARBA00023235"/>
    </source>
</evidence>
<feature type="active site" description="O-(5'-phospho-DNA)-tyrosine intermediate" evidence="10">
    <location>
        <position position="308"/>
    </location>
</feature>
<dbReference type="Proteomes" id="UP000008722">
    <property type="component" value="Chromosome"/>
</dbReference>
<comment type="catalytic activity">
    <reaction evidence="1 10">
        <text>ATP-independent breakage of single-stranded DNA, followed by passage and rejoining.</text>
        <dbReference type="EC" id="5.6.2.1"/>
    </reaction>
</comment>
<dbReference type="STRING" id="670487.Ocepr_2035"/>
<gene>
    <name evidence="10" type="primary">topA</name>
    <name evidence="14" type="ordered locus">Ocepr_2035</name>
</gene>
<reference evidence="14 15" key="2">
    <citation type="journal article" date="2011" name="Stand. Genomic Sci.">
        <title>Complete genome sequence of Oceanithermus profundus type strain (506).</title>
        <authorList>
            <person name="Pati A."/>
            <person name="Zhang X."/>
            <person name="Lapidus A."/>
            <person name="Nolan M."/>
            <person name="Lucas S."/>
            <person name="Del Rio T.G."/>
            <person name="Tice H."/>
            <person name="Cheng J.F."/>
            <person name="Tapia R."/>
            <person name="Han C."/>
            <person name="Goodwin L."/>
            <person name="Pitluck S."/>
            <person name="Liolios K."/>
            <person name="Pagani I."/>
            <person name="Ivanova N."/>
            <person name="Mavromatis K."/>
            <person name="Chen A."/>
            <person name="Palaniappan K."/>
            <person name="Hauser L."/>
            <person name="Jeffries C.D."/>
            <person name="Brambilla E.M."/>
            <person name="Rohl A."/>
            <person name="Mwirichia R."/>
            <person name="Rohde M."/>
            <person name="Tindall B.J."/>
            <person name="Sikorski J."/>
            <person name="Wirth R."/>
            <person name="Goker M."/>
            <person name="Woyke T."/>
            <person name="Detter J.C."/>
            <person name="Bristow J."/>
            <person name="Eisen J.A."/>
            <person name="Markowitz V."/>
            <person name="Hugenholtz P."/>
            <person name="Kyrpides N.C."/>
            <person name="Klenk H.P."/>
            <person name="Land M."/>
        </authorList>
    </citation>
    <scope>NUCLEOTIDE SEQUENCE [LARGE SCALE GENOMIC DNA]</scope>
    <source>
        <strain evidence="15">DSM 14977 / NBRC 100410 / VKM B-2274 / 506</strain>
    </source>
</reference>
<keyword evidence="15" id="KW-1185">Reference proteome</keyword>
<dbReference type="EMBL" id="CP002361">
    <property type="protein sequence ID" value="ADR37486.1"/>
    <property type="molecule type" value="Genomic_DNA"/>
</dbReference>
<evidence type="ECO:0000313" key="15">
    <source>
        <dbReference type="Proteomes" id="UP000008722"/>
    </source>
</evidence>
<evidence type="ECO:0000259" key="12">
    <source>
        <dbReference type="PROSITE" id="PS50880"/>
    </source>
</evidence>
<dbReference type="GO" id="GO:0008270">
    <property type="term" value="F:zinc ion binding"/>
    <property type="evidence" value="ECO:0007669"/>
    <property type="project" value="UniProtKB-KW"/>
</dbReference>
<evidence type="ECO:0000256" key="10">
    <source>
        <dbReference type="HAMAP-Rule" id="MF_00952"/>
    </source>
</evidence>
<feature type="site" description="Interaction with DNA" evidence="10">
    <location>
        <position position="34"/>
    </location>
</feature>
<dbReference type="InterPro" id="IPR034149">
    <property type="entry name" value="TOPRIM_TopoI"/>
</dbReference>
<dbReference type="RefSeq" id="WP_013458656.1">
    <property type="nucleotide sequence ID" value="NC_014761.1"/>
</dbReference>
<evidence type="ECO:0000313" key="14">
    <source>
        <dbReference type="EMBL" id="ADR37486.1"/>
    </source>
</evidence>
<evidence type="ECO:0000256" key="11">
    <source>
        <dbReference type="SAM" id="MobiDB-lite"/>
    </source>
</evidence>
<dbReference type="InterPro" id="IPR023406">
    <property type="entry name" value="Topo_IA_AS"/>
</dbReference>
<evidence type="ECO:0000259" key="13">
    <source>
        <dbReference type="PROSITE" id="PS52039"/>
    </source>
</evidence>
<dbReference type="GO" id="GO:0003700">
    <property type="term" value="F:DNA-binding transcription factor activity"/>
    <property type="evidence" value="ECO:0007669"/>
    <property type="project" value="InterPro"/>
</dbReference>
<evidence type="ECO:0000256" key="8">
    <source>
        <dbReference type="ARBA" id="ARBA00023125"/>
    </source>
</evidence>
<feature type="site" description="Interaction with DNA" evidence="10">
    <location>
        <position position="496"/>
    </location>
</feature>
<dbReference type="InterPro" id="IPR023405">
    <property type="entry name" value="Topo_IA_core_domain"/>
</dbReference>
<dbReference type="PANTHER" id="PTHR42785">
    <property type="entry name" value="DNA TOPOISOMERASE, TYPE IA, CORE"/>
    <property type="match status" value="1"/>
</dbReference>
<dbReference type="GO" id="GO:0006352">
    <property type="term" value="P:DNA-templated transcription initiation"/>
    <property type="evidence" value="ECO:0007669"/>
    <property type="project" value="InterPro"/>
</dbReference>
<dbReference type="HOGENOM" id="CLU_002929_4_3_0"/>
<dbReference type="PANTHER" id="PTHR42785:SF1">
    <property type="entry name" value="DNA TOPOISOMERASE"/>
    <property type="match status" value="1"/>
</dbReference>
<dbReference type="PROSITE" id="PS00396">
    <property type="entry name" value="TOPO_IA_1"/>
    <property type="match status" value="1"/>
</dbReference>
<comment type="function">
    <text evidence="10">Releases the supercoiling and torsional tension of DNA, which is introduced during the DNA replication and transcription, by transiently cleaving and rejoining one strand of the DNA duplex. Introduces a single-strand break via transesterification at a target site in duplex DNA. The scissile phosphodiester is attacked by the catalytic tyrosine of the enzyme, resulting in the formation of a DNA-(5'-phosphotyrosyl)-enzyme intermediate and the expulsion of a 3'-OH DNA strand. The free DNA strand then undergoes passage around the unbroken strand, thus removing DNA supercoils. Finally, in the religation step, the DNA 3'-OH attacks the covalent intermediate to expel the active-site tyrosine and restore the DNA phosphodiester backbone.</text>
</comment>
<dbReference type="SMART" id="SM00493">
    <property type="entry name" value="TOPRIM"/>
    <property type="match status" value="1"/>
</dbReference>
<dbReference type="Pfam" id="PF01131">
    <property type="entry name" value="Topoisom_bac"/>
    <property type="match status" value="1"/>
</dbReference>
<feature type="site" description="Interaction with DNA" evidence="10">
    <location>
        <position position="149"/>
    </location>
</feature>
<dbReference type="CDD" id="cd00186">
    <property type="entry name" value="TOP1Ac"/>
    <property type="match status" value="1"/>
</dbReference>
<evidence type="ECO:0000256" key="7">
    <source>
        <dbReference type="ARBA" id="ARBA00023029"/>
    </source>
</evidence>
<dbReference type="InterPro" id="IPR013826">
    <property type="entry name" value="Topo_IA_cen_sub3"/>
</dbReference>
<dbReference type="EC" id="5.6.2.1" evidence="10"/>
<evidence type="ECO:0000256" key="1">
    <source>
        <dbReference type="ARBA" id="ARBA00000213"/>
    </source>
</evidence>
<dbReference type="Pfam" id="PF01751">
    <property type="entry name" value="Toprim"/>
    <property type="match status" value="1"/>
</dbReference>
<dbReference type="KEGG" id="opr:Ocepr_2035"/>
<dbReference type="InterPro" id="IPR003601">
    <property type="entry name" value="Topo_IA_2"/>
</dbReference>
<comment type="subunit">
    <text evidence="10">Monomer.</text>
</comment>